<sequence length="160" mass="18111">MPPLRPLPAPLQETPSSELKPRETIYFPSPTTPRSQERRANVKGEDDARGDDDVEDIAKMATVWRAAKGDPATRTLFIHGLGWSIEVDDLHSVFFCFGFVIFRSHRSTFHALYRPHDKKGKGERSRERSPLPVPFRSASLLRPLHPTSRSTPSATHMPEK</sequence>
<dbReference type="SUPFAM" id="SSF54928">
    <property type="entry name" value="RNA-binding domain, RBD"/>
    <property type="match status" value="1"/>
</dbReference>
<name>A0A8J8Y375_ORYSJ</name>
<reference evidence="3" key="4">
    <citation type="journal article" date="2005" name="PLoS Biol.">
        <title>The genomes of Oryza sativa: a history of duplications.</title>
        <authorList>
            <person name="Yu J."/>
            <person name="Wang J."/>
            <person name="Lin W."/>
            <person name="Li S."/>
            <person name="Li H."/>
            <person name="Zhou J."/>
            <person name="Ni P."/>
            <person name="Dong W."/>
            <person name="Hu S."/>
            <person name="Zeng C."/>
            <person name="Zhang J."/>
            <person name="Zhang Y."/>
            <person name="Li R."/>
            <person name="Xu Z."/>
            <person name="Li S."/>
            <person name="Li X."/>
            <person name="Zheng H."/>
            <person name="Cong L."/>
            <person name="Lin L."/>
            <person name="Yin J."/>
            <person name="Geng J."/>
            <person name="Li G."/>
            <person name="Shi J."/>
            <person name="Liu J."/>
            <person name="Lv H."/>
            <person name="Li J."/>
            <person name="Wang J."/>
            <person name="Deng Y."/>
            <person name="Ran L."/>
            <person name="Shi X."/>
            <person name="Wang X."/>
            <person name="Wu Q."/>
            <person name="Li C."/>
            <person name="Ren X."/>
            <person name="Wang J."/>
            <person name="Wang X."/>
            <person name="Li D."/>
            <person name="Liu D."/>
            <person name="Zhang X."/>
            <person name="Ji Z."/>
            <person name="Zhao W."/>
            <person name="Sun Y."/>
            <person name="Zhang Z."/>
            <person name="Bao J."/>
            <person name="Han Y."/>
            <person name="Dong L."/>
            <person name="Ji J."/>
            <person name="Chen P."/>
            <person name="Wu S."/>
            <person name="Liu J."/>
            <person name="Xiao Y."/>
            <person name="Bu D."/>
            <person name="Tan J."/>
            <person name="Yang L."/>
            <person name="Ye C."/>
            <person name="Zhang J."/>
            <person name="Xu J."/>
            <person name="Zhou Y."/>
            <person name="Yu Y."/>
            <person name="Zhang B."/>
            <person name="Zhuang S."/>
            <person name="Wei H."/>
            <person name="Liu B."/>
            <person name="Lei M."/>
            <person name="Yu H."/>
            <person name="Li Y."/>
            <person name="Xu H."/>
            <person name="Wei S."/>
            <person name="He X."/>
            <person name="Fang L."/>
            <person name="Zhang Z."/>
            <person name="Zhang Y."/>
            <person name="Huang X."/>
            <person name="Su Z."/>
            <person name="Tong W."/>
            <person name="Li J."/>
            <person name="Tong Z."/>
            <person name="Li S."/>
            <person name="Ye J."/>
            <person name="Wang L."/>
            <person name="Fang L."/>
            <person name="Lei T."/>
            <person name="Chen C."/>
            <person name="Chen H."/>
            <person name="Xu Z."/>
            <person name="Li H."/>
            <person name="Huang H."/>
            <person name="Zhang F."/>
            <person name="Xu H."/>
            <person name="Li N."/>
            <person name="Zhao C."/>
            <person name="Li S."/>
            <person name="Dong L."/>
            <person name="Huang Y."/>
            <person name="Li L."/>
            <person name="Xi Y."/>
            <person name="Qi Q."/>
            <person name="Li W."/>
            <person name="Zhang B."/>
            <person name="Hu W."/>
            <person name="Zhang Y."/>
            <person name="Tian X."/>
            <person name="Jiao Y."/>
            <person name="Liang X."/>
            <person name="Jin J."/>
            <person name="Gao L."/>
            <person name="Zheng W."/>
            <person name="Hao B."/>
            <person name="Liu S."/>
            <person name="Wang W."/>
            <person name="Yuan L."/>
            <person name="Cao M."/>
            <person name="McDermott J."/>
            <person name="Samudrala R."/>
            <person name="Wang J."/>
            <person name="Wong G.K."/>
            <person name="Yang H."/>
        </authorList>
    </citation>
    <scope>NUCLEOTIDE SEQUENCE [LARGE SCALE GENOMIC DNA]</scope>
</reference>
<dbReference type="Proteomes" id="UP000007752">
    <property type="component" value="Chromosome 10"/>
</dbReference>
<evidence type="ECO:0000313" key="3">
    <source>
        <dbReference type="EMBL" id="EAZ16747.1"/>
    </source>
</evidence>
<dbReference type="InterPro" id="IPR035979">
    <property type="entry name" value="RBD_domain_sf"/>
</dbReference>
<accession>A0A8J8Y375</accession>
<feature type="region of interest" description="Disordered" evidence="1">
    <location>
        <begin position="1"/>
        <end position="53"/>
    </location>
</feature>
<dbReference type="EMBL" id="CM000147">
    <property type="protein sequence ID" value="EAZ16747.1"/>
    <property type="molecule type" value="Genomic_DNA"/>
</dbReference>
<dbReference type="EMBL" id="AC074232">
    <property type="protein sequence ID" value="AAM12491.1"/>
    <property type="molecule type" value="Genomic_DNA"/>
</dbReference>
<dbReference type="AlphaFoldDB" id="A0A8J8Y375"/>
<evidence type="ECO:0000313" key="2">
    <source>
        <dbReference type="EMBL" id="AAM12491.1"/>
    </source>
</evidence>
<dbReference type="Proteomes" id="UP000000763">
    <property type="component" value="Chromosome 10"/>
</dbReference>
<protein>
    <submittedName>
        <fullName evidence="3">Uncharacterized protein</fullName>
    </submittedName>
</protein>
<reference evidence="2" key="1">
    <citation type="journal article" date="2002" name="Mol. Genet. Genomics">
        <title>Genome sequencing of a 239-kb region of rice chromosome 10L reveals a high frequency of gene duplication and a large chloroplast DNA insertion.</title>
        <authorList>
            <person name="Yuan Q."/>
            <person name="Hill J."/>
            <person name="Hsiao J."/>
            <person name="Moffat K."/>
            <person name="Ouyang S."/>
            <person name="Cheng Z."/>
            <person name="Jiang J."/>
            <person name="Buell C.R."/>
        </authorList>
    </citation>
    <scope>NUCLEOTIDE SEQUENCE</scope>
</reference>
<reference evidence="4" key="6">
    <citation type="journal article" date="2008" name="Nucleic Acids Res.">
        <title>The rice annotation project database (RAP-DB): 2008 update.</title>
        <authorList>
            <consortium name="The rice annotation project (RAP)"/>
        </authorList>
    </citation>
    <scope>GENOME REANNOTATION</scope>
    <source>
        <strain evidence="4">cv. Nipponbare</strain>
    </source>
</reference>
<feature type="compositionally biased region" description="Basic and acidic residues" evidence="1">
    <location>
        <begin position="120"/>
        <end position="129"/>
    </location>
</feature>
<dbReference type="GO" id="GO:0003676">
    <property type="term" value="F:nucleic acid binding"/>
    <property type="evidence" value="ECO:0007669"/>
    <property type="project" value="InterPro"/>
</dbReference>
<proteinExistence type="predicted"/>
<evidence type="ECO:0000313" key="4">
    <source>
        <dbReference type="Proteomes" id="UP000000763"/>
    </source>
</evidence>
<accession>A3C6N4</accession>
<reference evidence="3" key="7">
    <citation type="submission" date="2008-12" db="EMBL/GenBank/DDBJ databases">
        <title>Improved gene annotation of the rice (Oryza sativa) genomes.</title>
        <authorList>
            <person name="Wang J."/>
            <person name="Li R."/>
            <person name="Fan W."/>
            <person name="Huang Q."/>
            <person name="Zhang J."/>
            <person name="Zhou Y."/>
            <person name="Hu Y."/>
            <person name="Zi S."/>
            <person name="Li J."/>
            <person name="Ni P."/>
            <person name="Zheng H."/>
            <person name="Zhang Y."/>
            <person name="Zhao M."/>
            <person name="Hao Q."/>
            <person name="McDermott J."/>
            <person name="Samudrala R."/>
            <person name="Kristiansen K."/>
            <person name="Wong G.K.-S."/>
        </authorList>
    </citation>
    <scope>NUCLEOTIDE SEQUENCE</scope>
</reference>
<organism evidence="3">
    <name type="scientific">Oryza sativa subsp. japonica</name>
    <name type="common">Rice</name>
    <dbReference type="NCBI Taxonomy" id="39947"/>
    <lineage>
        <taxon>Eukaryota</taxon>
        <taxon>Viridiplantae</taxon>
        <taxon>Streptophyta</taxon>
        <taxon>Embryophyta</taxon>
        <taxon>Tracheophyta</taxon>
        <taxon>Spermatophyta</taxon>
        <taxon>Magnoliopsida</taxon>
        <taxon>Liliopsida</taxon>
        <taxon>Poales</taxon>
        <taxon>Poaceae</taxon>
        <taxon>BOP clade</taxon>
        <taxon>Oryzoideae</taxon>
        <taxon>Oryzeae</taxon>
        <taxon>Oryzinae</taxon>
        <taxon>Oryza</taxon>
        <taxon>Oryza sativa</taxon>
    </lineage>
</organism>
<feature type="region of interest" description="Disordered" evidence="1">
    <location>
        <begin position="115"/>
        <end position="160"/>
    </location>
</feature>
<reference evidence="4" key="3">
    <citation type="journal article" date="2005" name="Nature">
        <title>The map-based sequence of the rice genome.</title>
        <authorList>
            <consortium name="International rice genome sequencing project (IRGSP)"/>
            <person name="Matsumoto T."/>
            <person name="Wu J."/>
            <person name="Kanamori H."/>
            <person name="Katayose Y."/>
            <person name="Fujisawa M."/>
            <person name="Namiki N."/>
            <person name="Mizuno H."/>
            <person name="Yamamoto K."/>
            <person name="Antonio B.A."/>
            <person name="Baba T."/>
            <person name="Sakata K."/>
            <person name="Nagamura Y."/>
            <person name="Aoki H."/>
            <person name="Arikawa K."/>
            <person name="Arita K."/>
            <person name="Bito T."/>
            <person name="Chiden Y."/>
            <person name="Fujitsuka N."/>
            <person name="Fukunaka R."/>
            <person name="Hamada M."/>
            <person name="Harada C."/>
            <person name="Hayashi A."/>
            <person name="Hijishita S."/>
            <person name="Honda M."/>
            <person name="Hosokawa S."/>
            <person name="Ichikawa Y."/>
            <person name="Idonuma A."/>
            <person name="Iijima M."/>
            <person name="Ikeda M."/>
            <person name="Ikeno M."/>
            <person name="Ito K."/>
            <person name="Ito S."/>
            <person name="Ito T."/>
            <person name="Ito Y."/>
            <person name="Ito Y."/>
            <person name="Iwabuchi A."/>
            <person name="Kamiya K."/>
            <person name="Karasawa W."/>
            <person name="Kurita K."/>
            <person name="Katagiri S."/>
            <person name="Kikuta A."/>
            <person name="Kobayashi H."/>
            <person name="Kobayashi N."/>
            <person name="Machita K."/>
            <person name="Maehara T."/>
            <person name="Masukawa M."/>
            <person name="Mizubayashi T."/>
            <person name="Mukai Y."/>
            <person name="Nagasaki H."/>
            <person name="Nagata Y."/>
            <person name="Naito S."/>
            <person name="Nakashima M."/>
            <person name="Nakama Y."/>
            <person name="Nakamichi Y."/>
            <person name="Nakamura M."/>
            <person name="Meguro A."/>
            <person name="Negishi M."/>
            <person name="Ohta I."/>
            <person name="Ohta T."/>
            <person name="Okamoto M."/>
            <person name="Ono N."/>
            <person name="Saji S."/>
            <person name="Sakaguchi M."/>
            <person name="Sakai K."/>
            <person name="Shibata M."/>
            <person name="Shimokawa T."/>
            <person name="Song J."/>
            <person name="Takazaki Y."/>
            <person name="Terasawa K."/>
            <person name="Tsugane M."/>
            <person name="Tsuji K."/>
            <person name="Ueda S."/>
            <person name="Waki K."/>
            <person name="Yamagata H."/>
            <person name="Yamamoto M."/>
            <person name="Yamamoto S."/>
            <person name="Yamane H."/>
            <person name="Yoshiki S."/>
            <person name="Yoshihara R."/>
            <person name="Yukawa K."/>
            <person name="Zhong H."/>
            <person name="Yano M."/>
            <person name="Yuan Q."/>
            <person name="Ouyang S."/>
            <person name="Liu J."/>
            <person name="Jones K.M."/>
            <person name="Gansberger K."/>
            <person name="Moffat K."/>
            <person name="Hill J."/>
            <person name="Bera J."/>
            <person name="Fadrosh D."/>
            <person name="Jin S."/>
            <person name="Johri S."/>
            <person name="Kim M."/>
            <person name="Overton L."/>
            <person name="Reardon M."/>
            <person name="Tsitrin T."/>
            <person name="Vuong H."/>
            <person name="Weaver B."/>
            <person name="Ciecko A."/>
            <person name="Tallon L."/>
            <person name="Jackson J."/>
            <person name="Pai G."/>
            <person name="Aken S.V."/>
            <person name="Utterback T."/>
            <person name="Reidmuller S."/>
            <person name="Feldblyum T."/>
            <person name="Hsiao J."/>
            <person name="Zismann V."/>
            <person name="Iobst S."/>
            <person name="de Vazeille A.R."/>
            <person name="Buell C.R."/>
            <person name="Ying K."/>
            <person name="Li Y."/>
            <person name="Lu T."/>
            <person name="Huang Y."/>
            <person name="Zhao Q."/>
            <person name="Feng Q."/>
            <person name="Zhang L."/>
            <person name="Zhu J."/>
            <person name="Weng Q."/>
            <person name="Mu J."/>
            <person name="Lu Y."/>
            <person name="Fan D."/>
            <person name="Liu Y."/>
            <person name="Guan J."/>
            <person name="Zhang Y."/>
            <person name="Yu S."/>
            <person name="Liu X."/>
            <person name="Zhang Y."/>
            <person name="Hong G."/>
            <person name="Han B."/>
            <person name="Choisne N."/>
            <person name="Demange N."/>
            <person name="Orjeda G."/>
            <person name="Samain S."/>
            <person name="Cattolico L."/>
            <person name="Pelletier E."/>
            <person name="Couloux A."/>
            <person name="Segurens B."/>
            <person name="Wincker P."/>
            <person name="D'Hont A."/>
            <person name="Scarpelli C."/>
            <person name="Weissenbach J."/>
            <person name="Salanoubat M."/>
            <person name="Quetier F."/>
            <person name="Yu Y."/>
            <person name="Kim H.R."/>
            <person name="Rambo T."/>
            <person name="Currie J."/>
            <person name="Collura K."/>
            <person name="Luo M."/>
            <person name="Yang T."/>
            <person name="Ammiraju J.S.S."/>
            <person name="Engler F."/>
            <person name="Soderlund C."/>
            <person name="Wing R.A."/>
            <person name="Palmer L.E."/>
            <person name="de la Bastide M."/>
            <person name="Spiegel L."/>
            <person name="Nascimento L."/>
            <person name="Zutavern T."/>
            <person name="O'Shaughnessy A."/>
            <person name="Dike S."/>
            <person name="Dedhia N."/>
            <person name="Preston R."/>
            <person name="Balija V."/>
            <person name="McCombie W.R."/>
            <person name="Chow T."/>
            <person name="Chen H."/>
            <person name="Chung M."/>
            <person name="Chen C."/>
            <person name="Shaw J."/>
            <person name="Wu H."/>
            <person name="Hsiao K."/>
            <person name="Chao Y."/>
            <person name="Chu M."/>
            <person name="Cheng C."/>
            <person name="Hour A."/>
            <person name="Lee P."/>
            <person name="Lin S."/>
            <person name="Lin Y."/>
            <person name="Liou J."/>
            <person name="Liu S."/>
            <person name="Hsing Y."/>
            <person name="Raghuvanshi S."/>
            <person name="Mohanty A."/>
            <person name="Bharti A.K."/>
            <person name="Gaur A."/>
            <person name="Gupta V."/>
            <person name="Kumar D."/>
            <person name="Ravi V."/>
            <person name="Vij S."/>
            <person name="Kapur A."/>
            <person name="Khurana P."/>
            <person name="Khurana P."/>
            <person name="Khurana J.P."/>
            <person name="Tyagi A.K."/>
            <person name="Gaikwad K."/>
            <person name="Singh A."/>
            <person name="Dalal V."/>
            <person name="Srivastava S."/>
            <person name="Dixit A."/>
            <person name="Pal A.K."/>
            <person name="Ghazi I.A."/>
            <person name="Yadav M."/>
            <person name="Pandit A."/>
            <person name="Bhargava A."/>
            <person name="Sureshbabu K."/>
            <person name="Batra K."/>
            <person name="Sharma T.R."/>
            <person name="Mohapatra T."/>
            <person name="Singh N.K."/>
            <person name="Messing J."/>
            <person name="Nelson A.B."/>
            <person name="Fuks G."/>
            <person name="Kavchok S."/>
            <person name="Keizer G."/>
            <person name="Linton E."/>
            <person name="Llaca V."/>
            <person name="Song R."/>
            <person name="Tanyolac B."/>
            <person name="Young S."/>
            <person name="Ho-Il K."/>
            <person name="Hahn J.H."/>
            <person name="Sangsakoo G."/>
            <person name="Vanavichit A."/>
            <person name="de Mattos Luiz.A.T."/>
            <person name="Zimmer P.D."/>
            <person name="Malone G."/>
            <person name="Dellagostin O."/>
            <person name="de Oliveira A.C."/>
            <person name="Bevan M."/>
            <person name="Bancroft I."/>
            <person name="Minx P."/>
            <person name="Cordum H."/>
            <person name="Wilson R."/>
            <person name="Cheng Z."/>
            <person name="Jin W."/>
            <person name="Jiang J."/>
            <person name="Leong S.A."/>
            <person name="Iwama H."/>
            <person name="Gojobori T."/>
            <person name="Itoh T."/>
            <person name="Niimura Y."/>
            <person name="Fujii Y."/>
            <person name="Habara T."/>
            <person name="Sakai H."/>
            <person name="Sato Y."/>
            <person name="Wilson G."/>
            <person name="Kumar K."/>
            <person name="McCouch S."/>
            <person name="Juretic N."/>
            <person name="Hoen D."/>
            <person name="Wright S."/>
            <person name="Bruskiewich R."/>
            <person name="Bureau T."/>
            <person name="Miyao A."/>
            <person name="Hirochika H."/>
            <person name="Nishikawa T."/>
            <person name="Kadowaki K."/>
            <person name="Sugiura M."/>
            <person name="Burr B."/>
            <person name="Sasaki T."/>
        </authorList>
    </citation>
    <scope>NUCLEOTIDE SEQUENCE [LARGE SCALE GENOMIC DNA]</scope>
    <source>
        <strain evidence="4">cv. Nipponbare</strain>
    </source>
</reference>
<gene>
    <name evidence="3" type="ORF">OsJ_32221</name>
    <name evidence="2" type="ORF">OSJNBb0005J14.22</name>
</gene>
<reference evidence="2" key="2">
    <citation type="submission" date="2003-03" db="EMBL/GenBank/DDBJ databases">
        <authorList>
            <person name="Buell R."/>
        </authorList>
    </citation>
    <scope>NUCLEOTIDE SEQUENCE</scope>
</reference>
<evidence type="ECO:0000256" key="1">
    <source>
        <dbReference type="SAM" id="MobiDB-lite"/>
    </source>
</evidence>
<feature type="compositionally biased region" description="Basic and acidic residues" evidence="1">
    <location>
        <begin position="35"/>
        <end position="47"/>
    </location>
</feature>
<reference evidence="2" key="5">
    <citation type="submission" date="2007-08" db="EMBL/GenBank/DDBJ databases">
        <title>Oryza sativa chromosome 10 BAC OSJNBb0005J14 genomic sequence.</title>
        <authorList>
            <person name="Buell C.R."/>
            <person name="Yuan Q."/>
            <person name="Ouyang S."/>
            <person name="Liu J."/>
            <person name="Moffat K.S."/>
            <person name="Hill J.N."/>
            <person name="Gansberger K."/>
            <person name="Brenner M."/>
            <person name="Burgess S."/>
            <person name="Hance M."/>
            <person name="Shvartsbeyn M."/>
            <person name="Tsitrin T."/>
            <person name="Riggs F."/>
            <person name="Hsiao J."/>
            <person name="Zismann V."/>
            <person name="Blunt S."/>
            <person name="Pai G."/>
            <person name="VanAken S.E."/>
            <person name="Utterback T.R."/>
            <person name="Feldblyum T.V."/>
            <person name="Kalb E."/>
            <person name="Quackenbush J."/>
            <person name="Salzberg S.L."/>
            <person name="White O."/>
            <person name="Fraser C.M."/>
        </authorList>
    </citation>
    <scope>NUCLEOTIDE SEQUENCE</scope>
</reference>